<feature type="domain" description="Fungal lipase-type" evidence="5">
    <location>
        <begin position="115"/>
        <end position="279"/>
    </location>
</feature>
<evidence type="ECO:0000259" key="5">
    <source>
        <dbReference type="Pfam" id="PF01764"/>
    </source>
</evidence>
<evidence type="ECO:0000256" key="4">
    <source>
        <dbReference type="ARBA" id="ARBA00048461"/>
    </source>
</evidence>
<dbReference type="InterPro" id="IPR051218">
    <property type="entry name" value="Sec_MonoDiacylglyc_Lipase"/>
</dbReference>
<proteinExistence type="inferred from homology"/>
<dbReference type="AlphaFoldDB" id="A0A4Y7SNT8"/>
<keyword evidence="1" id="KW-1015">Disulfide bond</keyword>
<evidence type="ECO:0000313" key="7">
    <source>
        <dbReference type="Proteomes" id="UP000298030"/>
    </source>
</evidence>
<dbReference type="PANTHER" id="PTHR45856:SF25">
    <property type="entry name" value="FUNGAL LIPASE-LIKE DOMAIN-CONTAINING PROTEIN"/>
    <property type="match status" value="1"/>
</dbReference>
<protein>
    <submittedName>
        <fullName evidence="6">Alpha/beta-hydrolase</fullName>
    </submittedName>
</protein>
<sequence length="373" mass="41524">MSVKRKLHLTAQERQMYKWIARIVASYSNVQLKDTDRVPPELCQELSDIGQFAEIMYSGTPIGDLVKHYDILSPPGFPLEGYTALDGVVVESAFAGDVANLPATIFWRPSRQQIVVSICGTKLASQALQDVRVLKTKHPSGKGQVHTGFWSLYAGLRDHLKAGLREALDSRKPTEVVLTGHSMGGAVAYLLGIDLLAEDQEPAPGARPLLRSFETGSQGSGPALVIKIVSFGMPRVGDQALVDHFHSLVVLYRGRYGHDRLAEFSVRTYNDGVPALPPLTLGYRHFSLQPIYAANNTLYYIPTAEKERTLFHVQDDEGSNPVLFPRGGHNYYGGRDLERLQRRLVWLEKSGFINGHEKWGNRYRSMVEKTSPP</sequence>
<comment type="catalytic activity">
    <reaction evidence="4">
        <text>a monoacylglycerol + H2O = glycerol + a fatty acid + H(+)</text>
        <dbReference type="Rhea" id="RHEA:15245"/>
        <dbReference type="ChEBI" id="CHEBI:15377"/>
        <dbReference type="ChEBI" id="CHEBI:15378"/>
        <dbReference type="ChEBI" id="CHEBI:17408"/>
        <dbReference type="ChEBI" id="CHEBI:17754"/>
        <dbReference type="ChEBI" id="CHEBI:28868"/>
    </reaction>
</comment>
<dbReference type="SUPFAM" id="SSF53474">
    <property type="entry name" value="alpha/beta-Hydrolases"/>
    <property type="match status" value="1"/>
</dbReference>
<reference evidence="6 7" key="1">
    <citation type="journal article" date="2019" name="Nat. Ecol. Evol.">
        <title>Megaphylogeny resolves global patterns of mushroom evolution.</title>
        <authorList>
            <person name="Varga T."/>
            <person name="Krizsan K."/>
            <person name="Foldi C."/>
            <person name="Dima B."/>
            <person name="Sanchez-Garcia M."/>
            <person name="Sanchez-Ramirez S."/>
            <person name="Szollosi G.J."/>
            <person name="Szarkandi J.G."/>
            <person name="Papp V."/>
            <person name="Albert L."/>
            <person name="Andreopoulos W."/>
            <person name="Angelini C."/>
            <person name="Antonin V."/>
            <person name="Barry K.W."/>
            <person name="Bougher N.L."/>
            <person name="Buchanan P."/>
            <person name="Buyck B."/>
            <person name="Bense V."/>
            <person name="Catcheside P."/>
            <person name="Chovatia M."/>
            <person name="Cooper J."/>
            <person name="Damon W."/>
            <person name="Desjardin D."/>
            <person name="Finy P."/>
            <person name="Geml J."/>
            <person name="Haridas S."/>
            <person name="Hughes K."/>
            <person name="Justo A."/>
            <person name="Karasinski D."/>
            <person name="Kautmanova I."/>
            <person name="Kiss B."/>
            <person name="Kocsube S."/>
            <person name="Kotiranta H."/>
            <person name="LaButti K.M."/>
            <person name="Lechner B.E."/>
            <person name="Liimatainen K."/>
            <person name="Lipzen A."/>
            <person name="Lukacs Z."/>
            <person name="Mihaltcheva S."/>
            <person name="Morgado L.N."/>
            <person name="Niskanen T."/>
            <person name="Noordeloos M.E."/>
            <person name="Ohm R.A."/>
            <person name="Ortiz-Santana B."/>
            <person name="Ovrebo C."/>
            <person name="Racz N."/>
            <person name="Riley R."/>
            <person name="Savchenko A."/>
            <person name="Shiryaev A."/>
            <person name="Soop K."/>
            <person name="Spirin V."/>
            <person name="Szebenyi C."/>
            <person name="Tomsovsky M."/>
            <person name="Tulloss R.E."/>
            <person name="Uehling J."/>
            <person name="Grigoriev I.V."/>
            <person name="Vagvolgyi C."/>
            <person name="Papp T."/>
            <person name="Martin F.M."/>
            <person name="Miettinen O."/>
            <person name="Hibbett D.S."/>
            <person name="Nagy L.G."/>
        </authorList>
    </citation>
    <scope>NUCLEOTIDE SEQUENCE [LARGE SCALE GENOMIC DNA]</scope>
    <source>
        <strain evidence="6 7">FP101781</strain>
    </source>
</reference>
<comment type="caution">
    <text evidence="6">The sequence shown here is derived from an EMBL/GenBank/DDBJ whole genome shotgun (WGS) entry which is preliminary data.</text>
</comment>
<dbReference type="CDD" id="cd00519">
    <property type="entry name" value="Lipase_3"/>
    <property type="match status" value="1"/>
</dbReference>
<accession>A0A4Y7SNT8</accession>
<gene>
    <name evidence="6" type="ORF">FA13DRAFT_1757068</name>
</gene>
<evidence type="ECO:0000313" key="6">
    <source>
        <dbReference type="EMBL" id="TEB23361.1"/>
    </source>
</evidence>
<keyword evidence="6" id="KW-0378">Hydrolase</keyword>
<dbReference type="InterPro" id="IPR029058">
    <property type="entry name" value="AB_hydrolase_fold"/>
</dbReference>
<dbReference type="GO" id="GO:0006629">
    <property type="term" value="P:lipid metabolic process"/>
    <property type="evidence" value="ECO:0007669"/>
    <property type="project" value="InterPro"/>
</dbReference>
<comment type="catalytic activity">
    <reaction evidence="3">
        <text>a diacylglycerol + H2O = a monoacylglycerol + a fatty acid + H(+)</text>
        <dbReference type="Rhea" id="RHEA:32731"/>
        <dbReference type="ChEBI" id="CHEBI:15377"/>
        <dbReference type="ChEBI" id="CHEBI:15378"/>
        <dbReference type="ChEBI" id="CHEBI:17408"/>
        <dbReference type="ChEBI" id="CHEBI:18035"/>
        <dbReference type="ChEBI" id="CHEBI:28868"/>
    </reaction>
</comment>
<evidence type="ECO:0000256" key="3">
    <source>
        <dbReference type="ARBA" id="ARBA00047591"/>
    </source>
</evidence>
<comment type="similarity">
    <text evidence="2">Belongs to the AB hydrolase superfamily. Lipase family. Class 3 subfamily.</text>
</comment>
<organism evidence="6 7">
    <name type="scientific">Coprinellus micaceus</name>
    <name type="common">Glistening ink-cap mushroom</name>
    <name type="synonym">Coprinus micaceus</name>
    <dbReference type="NCBI Taxonomy" id="71717"/>
    <lineage>
        <taxon>Eukaryota</taxon>
        <taxon>Fungi</taxon>
        <taxon>Dikarya</taxon>
        <taxon>Basidiomycota</taxon>
        <taxon>Agaricomycotina</taxon>
        <taxon>Agaricomycetes</taxon>
        <taxon>Agaricomycetidae</taxon>
        <taxon>Agaricales</taxon>
        <taxon>Agaricineae</taxon>
        <taxon>Psathyrellaceae</taxon>
        <taxon>Coprinellus</taxon>
    </lineage>
</organism>
<dbReference type="InterPro" id="IPR002921">
    <property type="entry name" value="Fungal_lipase-type"/>
</dbReference>
<evidence type="ECO:0000256" key="1">
    <source>
        <dbReference type="ARBA" id="ARBA00023157"/>
    </source>
</evidence>
<name>A0A4Y7SNT8_COPMI</name>
<dbReference type="Proteomes" id="UP000298030">
    <property type="component" value="Unassembled WGS sequence"/>
</dbReference>
<dbReference type="EMBL" id="QPFP01000079">
    <property type="protein sequence ID" value="TEB23361.1"/>
    <property type="molecule type" value="Genomic_DNA"/>
</dbReference>
<dbReference type="PANTHER" id="PTHR45856">
    <property type="entry name" value="ALPHA/BETA-HYDROLASES SUPERFAMILY PROTEIN"/>
    <property type="match status" value="1"/>
</dbReference>
<dbReference type="Pfam" id="PF01764">
    <property type="entry name" value="Lipase_3"/>
    <property type="match status" value="1"/>
</dbReference>
<evidence type="ECO:0000256" key="2">
    <source>
        <dbReference type="ARBA" id="ARBA00043996"/>
    </source>
</evidence>
<dbReference type="STRING" id="71717.A0A4Y7SNT8"/>
<keyword evidence="7" id="KW-1185">Reference proteome</keyword>
<dbReference type="OrthoDB" id="426718at2759"/>
<dbReference type="Gene3D" id="3.40.50.1820">
    <property type="entry name" value="alpha/beta hydrolase"/>
    <property type="match status" value="1"/>
</dbReference>
<dbReference type="GO" id="GO:0016787">
    <property type="term" value="F:hydrolase activity"/>
    <property type="evidence" value="ECO:0007669"/>
    <property type="project" value="UniProtKB-KW"/>
</dbReference>